<dbReference type="Proteomes" id="UP000013009">
    <property type="component" value="Unassembled WGS sequence"/>
</dbReference>
<feature type="compositionally biased region" description="Low complexity" evidence="4">
    <location>
        <begin position="514"/>
        <end position="525"/>
    </location>
</feature>
<dbReference type="InterPro" id="IPR020991">
    <property type="entry name" value="Connector_podovirus"/>
</dbReference>
<sequence>MSDLADRLCKRLGELRAERAKFESHWTECYQYGAPERQQSFNGGNGLQETRKKQRADLLDSTAAESILTFVSSLIAGTTPANAIWFKGMIDGMDDDTVLTQGEHWIEQVCQFMWRNIHGANFDSEIFDLIIDFAVAGWGVLYEDINRETGGGYMFQTWPIGECFIASTRQDQIVDTIYRLYEMTAAQIVKQFGKHKVSKAVLDAFEKSPDQRIKLVHVIEPRLDAQPSTGRVLLPKNMPFASYHVEIDEKNILKTSGFNEFPCAVPRFRKIPSSVYGIGLMSIALPDAKTANSLMRDTLRSAEIDVLGMWIAADDGVLNPRTVRLGGGKIITADSTESMKRLDSGSNFQVSEQLLDRLQSGIRRKLMADSLTQHYNTPPTAAEIYARVDMIRQQLGPLYGRSQAELLVPILDRSFGLAYRAGALGDAPDELQERNMSFKFTSPLARAQQLEDVAAIERFMASMGAIAQSDPNAMDNVNTDAIPQVLAQRLGVPTSVMRTEQELKTYREAKAQAQQQAAAQEQDAALTEQMGGALAKGLENEISSEVRS</sequence>
<evidence type="ECO:0000256" key="2">
    <source>
        <dbReference type="ARBA" id="ARBA00022612"/>
    </source>
</evidence>
<protein>
    <recommendedName>
        <fullName evidence="7">Phage head-tail adapter protein</fullName>
    </recommendedName>
</protein>
<dbReference type="OrthoDB" id="1666403at2"/>
<dbReference type="AlphaFoldDB" id="N9R1U9"/>
<reference evidence="5 6" key="1">
    <citation type="submission" date="2013-02" db="EMBL/GenBank/DDBJ databases">
        <title>The Genome Sequence of Acinetobacter sp. NIPH 1859.</title>
        <authorList>
            <consortium name="The Broad Institute Genome Sequencing Platform"/>
            <consortium name="The Broad Institute Genome Sequencing Center for Infectious Disease"/>
            <person name="Cerqueira G."/>
            <person name="Feldgarden M."/>
            <person name="Courvalin P."/>
            <person name="Perichon B."/>
            <person name="Grillot-Courvalin C."/>
            <person name="Clermont D."/>
            <person name="Rocha E."/>
            <person name="Yoon E.-J."/>
            <person name="Nemec A."/>
            <person name="Walker B."/>
            <person name="Young S.K."/>
            <person name="Zeng Q."/>
            <person name="Gargeya S."/>
            <person name="Fitzgerald M."/>
            <person name="Haas B."/>
            <person name="Abouelleil A."/>
            <person name="Alvarado L."/>
            <person name="Arachchi H.M."/>
            <person name="Berlin A.M."/>
            <person name="Chapman S.B."/>
            <person name="Dewar J."/>
            <person name="Goldberg J."/>
            <person name="Griggs A."/>
            <person name="Gujja S."/>
            <person name="Hansen M."/>
            <person name="Howarth C."/>
            <person name="Imamovic A."/>
            <person name="Larimer J."/>
            <person name="McCowan C."/>
            <person name="Murphy C."/>
            <person name="Neiman D."/>
            <person name="Pearson M."/>
            <person name="Priest M."/>
            <person name="Roberts A."/>
            <person name="Saif S."/>
            <person name="Shea T."/>
            <person name="Sisk P."/>
            <person name="Sykes S."/>
            <person name="Wortman J."/>
            <person name="Nusbaum C."/>
            <person name="Birren B."/>
        </authorList>
    </citation>
    <scope>NUCLEOTIDE SEQUENCE [LARGE SCALE GENOMIC DNA]</scope>
    <source>
        <strain evidence="5 6">NIPH 1859</strain>
    </source>
</reference>
<organism evidence="5 6">
    <name type="scientific">Acinetobacter colistiniresistens</name>
    <dbReference type="NCBI Taxonomy" id="280145"/>
    <lineage>
        <taxon>Bacteria</taxon>
        <taxon>Pseudomonadati</taxon>
        <taxon>Pseudomonadota</taxon>
        <taxon>Gammaproteobacteria</taxon>
        <taxon>Moraxellales</taxon>
        <taxon>Moraxellaceae</taxon>
        <taxon>Acinetobacter</taxon>
    </lineage>
</organism>
<dbReference type="Pfam" id="PF12236">
    <property type="entry name" value="Head-tail_con"/>
    <property type="match status" value="1"/>
</dbReference>
<proteinExistence type="predicted"/>
<keyword evidence="3" id="KW-0231">Viral genome packaging</keyword>
<keyword evidence="2" id="KW-1188">Viral release from host cell</keyword>
<name>N9R1U9_9GAMM</name>
<keyword evidence="6" id="KW-1185">Reference proteome</keyword>
<gene>
    <name evidence="5" type="ORF">F889_00483</name>
</gene>
<feature type="region of interest" description="Disordered" evidence="4">
    <location>
        <begin position="514"/>
        <end position="548"/>
    </location>
</feature>
<dbReference type="HOGENOM" id="CLU_035407_0_0_6"/>
<comment type="subcellular location">
    <subcellularLocation>
        <location evidence="1">Virion</location>
    </subcellularLocation>
</comment>
<evidence type="ECO:0000256" key="4">
    <source>
        <dbReference type="SAM" id="MobiDB-lite"/>
    </source>
</evidence>
<evidence type="ECO:0000313" key="5">
    <source>
        <dbReference type="EMBL" id="ENX36321.1"/>
    </source>
</evidence>
<evidence type="ECO:0008006" key="7">
    <source>
        <dbReference type="Google" id="ProtNLM"/>
    </source>
</evidence>
<evidence type="ECO:0000313" key="6">
    <source>
        <dbReference type="Proteomes" id="UP000013009"/>
    </source>
</evidence>
<dbReference type="RefSeq" id="WP_005269877.1">
    <property type="nucleotide sequence ID" value="NZ_KB850193.1"/>
</dbReference>
<evidence type="ECO:0000256" key="1">
    <source>
        <dbReference type="ARBA" id="ARBA00004328"/>
    </source>
</evidence>
<evidence type="ECO:0000256" key="3">
    <source>
        <dbReference type="ARBA" id="ARBA00023219"/>
    </source>
</evidence>
<dbReference type="EMBL" id="APRZ01000006">
    <property type="protein sequence ID" value="ENX36321.1"/>
    <property type="molecule type" value="Genomic_DNA"/>
</dbReference>
<dbReference type="PATRIC" id="fig|1217695.3.peg.467"/>
<comment type="caution">
    <text evidence="5">The sequence shown here is derived from an EMBL/GenBank/DDBJ whole genome shotgun (WGS) entry which is preliminary data.</text>
</comment>
<accession>N9R1U9</accession>